<dbReference type="Pfam" id="PF00814">
    <property type="entry name" value="TsaD"/>
    <property type="match status" value="1"/>
</dbReference>
<organism evidence="2 3">
    <name type="scientific">Armatimonas rosea</name>
    <dbReference type="NCBI Taxonomy" id="685828"/>
    <lineage>
        <taxon>Bacteria</taxon>
        <taxon>Bacillati</taxon>
        <taxon>Armatimonadota</taxon>
        <taxon>Armatimonadia</taxon>
        <taxon>Armatimonadales</taxon>
        <taxon>Armatimonadaceae</taxon>
        <taxon>Armatimonas</taxon>
    </lineage>
</organism>
<dbReference type="EMBL" id="JACHGW010000007">
    <property type="protein sequence ID" value="MBB6053607.1"/>
    <property type="molecule type" value="Genomic_DNA"/>
</dbReference>
<dbReference type="GO" id="GO:0002949">
    <property type="term" value="P:tRNA threonylcarbamoyladenosine modification"/>
    <property type="evidence" value="ECO:0007669"/>
    <property type="project" value="InterPro"/>
</dbReference>
<dbReference type="PANTHER" id="PTHR11735:SF11">
    <property type="entry name" value="TRNA THREONYLCARBAMOYLADENOSINE BIOSYNTHESIS PROTEIN TSAB"/>
    <property type="match status" value="1"/>
</dbReference>
<proteinExistence type="predicted"/>
<evidence type="ECO:0000313" key="3">
    <source>
        <dbReference type="Proteomes" id="UP000520814"/>
    </source>
</evidence>
<sequence>MKMLALDTSGDTCSVAVVEGQELLVEINFRHNRQLTERLPGIVTFALEQAGTTLEELDAFAVGLGPGSFTGVRVGVTMAKTWAEVLGKRVIGVSSLDALARTVSGAGIAVVAVVPSRKDEVIAAFYKPDRPNPIAEPDVMPTSEVIAKAVEALGEPRLLVLGECAHWISPSPLAVIRAASPRAFQVARLGQARLRVHGPDDPATLAPLYIAPPPIRTKPGAEAPA</sequence>
<dbReference type="AlphaFoldDB" id="A0A7W9SVG3"/>
<dbReference type="Gene3D" id="3.30.420.40">
    <property type="match status" value="2"/>
</dbReference>
<protein>
    <submittedName>
        <fullName evidence="2">tRNA threonylcarbamoyladenosine biosynthesis protein TsaB</fullName>
    </submittedName>
</protein>
<evidence type="ECO:0000313" key="2">
    <source>
        <dbReference type="EMBL" id="MBB6053607.1"/>
    </source>
</evidence>
<dbReference type="SUPFAM" id="SSF53067">
    <property type="entry name" value="Actin-like ATPase domain"/>
    <property type="match status" value="1"/>
</dbReference>
<reference evidence="2 3" key="1">
    <citation type="submission" date="2020-08" db="EMBL/GenBank/DDBJ databases">
        <title>Genomic Encyclopedia of Type Strains, Phase IV (KMG-IV): sequencing the most valuable type-strain genomes for metagenomic binning, comparative biology and taxonomic classification.</title>
        <authorList>
            <person name="Goeker M."/>
        </authorList>
    </citation>
    <scope>NUCLEOTIDE SEQUENCE [LARGE SCALE GENOMIC DNA]</scope>
    <source>
        <strain evidence="2 3">DSM 23562</strain>
    </source>
</reference>
<dbReference type="InterPro" id="IPR022496">
    <property type="entry name" value="T6A_TsaB"/>
</dbReference>
<feature type="domain" description="Gcp-like" evidence="1">
    <location>
        <begin position="33"/>
        <end position="128"/>
    </location>
</feature>
<dbReference type="NCBIfam" id="TIGR03725">
    <property type="entry name" value="T6A_YeaZ"/>
    <property type="match status" value="1"/>
</dbReference>
<evidence type="ECO:0000259" key="1">
    <source>
        <dbReference type="Pfam" id="PF00814"/>
    </source>
</evidence>
<dbReference type="InterPro" id="IPR000905">
    <property type="entry name" value="Gcp-like_dom"/>
</dbReference>
<keyword evidence="3" id="KW-1185">Reference proteome</keyword>
<dbReference type="CDD" id="cd24032">
    <property type="entry name" value="ASKHA_NBD_TsaB"/>
    <property type="match status" value="1"/>
</dbReference>
<dbReference type="GO" id="GO:0005829">
    <property type="term" value="C:cytosol"/>
    <property type="evidence" value="ECO:0007669"/>
    <property type="project" value="TreeGrafter"/>
</dbReference>
<gene>
    <name evidence="2" type="ORF">HNQ39_005442</name>
</gene>
<comment type="caution">
    <text evidence="2">The sequence shown here is derived from an EMBL/GenBank/DDBJ whole genome shotgun (WGS) entry which is preliminary data.</text>
</comment>
<name>A0A7W9SVG3_ARMRO</name>
<accession>A0A7W9SVG3</accession>
<dbReference type="PANTHER" id="PTHR11735">
    <property type="entry name" value="TRNA N6-ADENOSINE THREONYLCARBAMOYLTRANSFERASE"/>
    <property type="match status" value="1"/>
</dbReference>
<dbReference type="Proteomes" id="UP000520814">
    <property type="component" value="Unassembled WGS sequence"/>
</dbReference>
<dbReference type="InterPro" id="IPR043129">
    <property type="entry name" value="ATPase_NBD"/>
</dbReference>